<dbReference type="Ensembl" id="ENSAOCT00000013693.2">
    <property type="protein sequence ID" value="ENSAOCP00000001163.2"/>
    <property type="gene ID" value="ENSAOCG00000004092.2"/>
</dbReference>
<reference evidence="2 3" key="1">
    <citation type="submission" date="2022-01" db="EMBL/GenBank/DDBJ databases">
        <title>A chromosome-scale genome assembly of the false clownfish, Amphiprion ocellaris.</title>
        <authorList>
            <person name="Ryu T."/>
        </authorList>
    </citation>
    <scope>NUCLEOTIDE SEQUENCE [LARGE SCALE GENOMIC DNA]</scope>
</reference>
<feature type="domain" description="Pyrin" evidence="1">
    <location>
        <begin position="19"/>
        <end position="89"/>
    </location>
</feature>
<protein>
    <recommendedName>
        <fullName evidence="1">Pyrin domain-containing protein</fullName>
    </recommendedName>
</protein>
<reference evidence="2" key="3">
    <citation type="submission" date="2025-09" db="UniProtKB">
        <authorList>
            <consortium name="Ensembl"/>
        </authorList>
    </citation>
    <scope>IDENTIFICATION</scope>
</reference>
<dbReference type="Proteomes" id="UP001501940">
    <property type="component" value="Chromosome 2"/>
</dbReference>
<keyword evidence="3" id="KW-1185">Reference proteome</keyword>
<dbReference type="SMART" id="SM01289">
    <property type="entry name" value="PYRIN"/>
    <property type="match status" value="1"/>
</dbReference>
<name>A0A3Q1AJA7_AMPOC</name>
<dbReference type="InterPro" id="IPR004020">
    <property type="entry name" value="DAPIN"/>
</dbReference>
<dbReference type="Gene3D" id="1.10.533.10">
    <property type="entry name" value="Death Domain, Fas"/>
    <property type="match status" value="1"/>
</dbReference>
<evidence type="ECO:0000259" key="1">
    <source>
        <dbReference type="PROSITE" id="PS50824"/>
    </source>
</evidence>
<reference evidence="2" key="2">
    <citation type="submission" date="2025-08" db="UniProtKB">
        <authorList>
            <consortium name="Ensembl"/>
        </authorList>
    </citation>
    <scope>IDENTIFICATION</scope>
</reference>
<organism evidence="2 3">
    <name type="scientific">Amphiprion ocellaris</name>
    <name type="common">Clown anemonefish</name>
    <dbReference type="NCBI Taxonomy" id="80972"/>
    <lineage>
        <taxon>Eukaryota</taxon>
        <taxon>Metazoa</taxon>
        <taxon>Chordata</taxon>
        <taxon>Craniata</taxon>
        <taxon>Vertebrata</taxon>
        <taxon>Euteleostomi</taxon>
        <taxon>Actinopterygii</taxon>
        <taxon>Neopterygii</taxon>
        <taxon>Teleostei</taxon>
        <taxon>Neoteleostei</taxon>
        <taxon>Acanthomorphata</taxon>
        <taxon>Ovalentaria</taxon>
        <taxon>Pomacentridae</taxon>
        <taxon>Amphiprion</taxon>
    </lineage>
</organism>
<dbReference type="GeneTree" id="ENSGT00940000177981"/>
<proteinExistence type="predicted"/>
<dbReference type="InterPro" id="IPR011029">
    <property type="entry name" value="DEATH-like_dom_sf"/>
</dbReference>
<accession>A0A3Q1AJA7</accession>
<dbReference type="Pfam" id="PF02758">
    <property type="entry name" value="PYRIN"/>
    <property type="match status" value="1"/>
</dbReference>
<dbReference type="SUPFAM" id="SSF47986">
    <property type="entry name" value="DEATH domain"/>
    <property type="match status" value="1"/>
</dbReference>
<evidence type="ECO:0000313" key="2">
    <source>
        <dbReference type="Ensembl" id="ENSAOCP00000001163.2"/>
    </source>
</evidence>
<sequence>MRGKQTFRIFKYFFLIFFELKEFHFKLENTTSKQKRIPRGKLERNDSMDTARLLTAHYGHMEALQVTIQTLRNINQNNLALELERDTVLLTMALFPWQHHFREQKCCLVMMTDV</sequence>
<dbReference type="AlphaFoldDB" id="A0A3Q1AJA7"/>
<dbReference type="OMA" id="KLMTAHY"/>
<dbReference type="PROSITE" id="PS50824">
    <property type="entry name" value="DAPIN"/>
    <property type="match status" value="1"/>
</dbReference>
<evidence type="ECO:0000313" key="3">
    <source>
        <dbReference type="Proteomes" id="UP001501940"/>
    </source>
</evidence>